<keyword evidence="2" id="KW-1185">Reference proteome</keyword>
<name>A0ABQ6HAQ9_9GAMM</name>
<evidence type="ECO:0000313" key="1">
    <source>
        <dbReference type="EMBL" id="GLX83986.1"/>
    </source>
</evidence>
<comment type="caution">
    <text evidence="1">The sequence shown here is derived from an EMBL/GenBank/DDBJ whole genome shotgun (WGS) entry which is preliminary data.</text>
</comment>
<accession>A0ABQ6HAQ9</accession>
<evidence type="ECO:0000313" key="2">
    <source>
        <dbReference type="Proteomes" id="UP001157134"/>
    </source>
</evidence>
<organism evidence="1 2">
    <name type="scientific">Thalassotalea loyana</name>
    <dbReference type="NCBI Taxonomy" id="280483"/>
    <lineage>
        <taxon>Bacteria</taxon>
        <taxon>Pseudomonadati</taxon>
        <taxon>Pseudomonadota</taxon>
        <taxon>Gammaproteobacteria</taxon>
        <taxon>Alteromonadales</taxon>
        <taxon>Colwelliaceae</taxon>
        <taxon>Thalassotalea</taxon>
    </lineage>
</organism>
<reference evidence="1 2" key="1">
    <citation type="submission" date="2023-03" db="EMBL/GenBank/DDBJ databases">
        <title>Thalassotalea loyana LMG 22536T draft genome sequence.</title>
        <authorList>
            <person name="Sawabe T."/>
        </authorList>
    </citation>
    <scope>NUCLEOTIDE SEQUENCE [LARGE SCALE GENOMIC DNA]</scope>
    <source>
        <strain evidence="1 2">LMG 22536</strain>
    </source>
</reference>
<proteinExistence type="predicted"/>
<gene>
    <name evidence="1" type="ORF">tloyanaT_02380</name>
</gene>
<dbReference type="Proteomes" id="UP001157134">
    <property type="component" value="Unassembled WGS sequence"/>
</dbReference>
<dbReference type="EMBL" id="BSSV01000001">
    <property type="protein sequence ID" value="GLX83986.1"/>
    <property type="molecule type" value="Genomic_DNA"/>
</dbReference>
<sequence length="88" mass="10276">MCVLFPVLTIEFHDRHAFRFCVQTANIDINTVRIRAWDIKWFHPAMLAKCVLGNTGIKRVSRNILVTGEQGEFTFRDNQMQKADFIAY</sequence>
<protein>
    <submittedName>
        <fullName evidence="1">Uncharacterized protein</fullName>
    </submittedName>
</protein>